<name>A0A6J4SJ13_9ACTN</name>
<accession>A0A6J4SJ13</accession>
<protein>
    <submittedName>
        <fullName evidence="2">Uncharacterized protein</fullName>
    </submittedName>
</protein>
<evidence type="ECO:0000313" key="2">
    <source>
        <dbReference type="EMBL" id="CAA9500572.1"/>
    </source>
</evidence>
<gene>
    <name evidence="2" type="ORF">AVDCRST_MAG12-2633</name>
</gene>
<organism evidence="2">
    <name type="scientific">uncultured Rubrobacteraceae bacterium</name>
    <dbReference type="NCBI Taxonomy" id="349277"/>
    <lineage>
        <taxon>Bacteria</taxon>
        <taxon>Bacillati</taxon>
        <taxon>Actinomycetota</taxon>
        <taxon>Rubrobacteria</taxon>
        <taxon>Rubrobacterales</taxon>
        <taxon>Rubrobacteraceae</taxon>
        <taxon>environmental samples</taxon>
    </lineage>
</organism>
<dbReference type="EMBL" id="CADCVK010000378">
    <property type="protein sequence ID" value="CAA9500572.1"/>
    <property type="molecule type" value="Genomic_DNA"/>
</dbReference>
<evidence type="ECO:0000256" key="1">
    <source>
        <dbReference type="SAM" id="MobiDB-lite"/>
    </source>
</evidence>
<feature type="region of interest" description="Disordered" evidence="1">
    <location>
        <begin position="34"/>
        <end position="56"/>
    </location>
</feature>
<dbReference type="AlphaFoldDB" id="A0A6J4SJ13"/>
<reference evidence="2" key="1">
    <citation type="submission" date="2020-02" db="EMBL/GenBank/DDBJ databases">
        <authorList>
            <person name="Meier V. D."/>
        </authorList>
    </citation>
    <scope>NUCLEOTIDE SEQUENCE</scope>
    <source>
        <strain evidence="2">AVDCRST_MAG12</strain>
    </source>
</reference>
<sequence length="56" mass="5912">KLLVNDGDGRDVVKGGMGRDVCFIDPGDRAVNCEVTRDDQGGEGTRVAGDINKSAY</sequence>
<feature type="non-terminal residue" evidence="2">
    <location>
        <position position="1"/>
    </location>
</feature>
<proteinExistence type="predicted"/>